<feature type="region of interest" description="Disordered" evidence="1">
    <location>
        <begin position="72"/>
        <end position="93"/>
    </location>
</feature>
<dbReference type="AlphaFoldDB" id="A0A3P6FXA1"/>
<dbReference type="EMBL" id="LR031878">
    <property type="protein sequence ID" value="VDD51681.1"/>
    <property type="molecule type" value="Genomic_DNA"/>
</dbReference>
<gene>
    <name evidence="2" type="ORF">BOLC1T04070H</name>
</gene>
<evidence type="ECO:0000256" key="1">
    <source>
        <dbReference type="SAM" id="MobiDB-lite"/>
    </source>
</evidence>
<protein>
    <submittedName>
        <fullName evidence="2">Uncharacterized protein</fullName>
    </submittedName>
</protein>
<organism evidence="2">
    <name type="scientific">Brassica oleracea</name>
    <name type="common">Wild cabbage</name>
    <dbReference type="NCBI Taxonomy" id="3712"/>
    <lineage>
        <taxon>Eukaryota</taxon>
        <taxon>Viridiplantae</taxon>
        <taxon>Streptophyta</taxon>
        <taxon>Embryophyta</taxon>
        <taxon>Tracheophyta</taxon>
        <taxon>Spermatophyta</taxon>
        <taxon>Magnoliopsida</taxon>
        <taxon>eudicotyledons</taxon>
        <taxon>Gunneridae</taxon>
        <taxon>Pentapetalae</taxon>
        <taxon>rosids</taxon>
        <taxon>malvids</taxon>
        <taxon>Brassicales</taxon>
        <taxon>Brassicaceae</taxon>
        <taxon>Brassiceae</taxon>
        <taxon>Brassica</taxon>
    </lineage>
</organism>
<proteinExistence type="predicted"/>
<reference evidence="2" key="1">
    <citation type="submission" date="2018-11" db="EMBL/GenBank/DDBJ databases">
        <authorList>
            <consortium name="Genoscope - CEA"/>
            <person name="William W."/>
        </authorList>
    </citation>
    <scope>NUCLEOTIDE SEQUENCE</scope>
</reference>
<name>A0A3P6FXA1_BRAOL</name>
<evidence type="ECO:0000313" key="2">
    <source>
        <dbReference type="EMBL" id="VDD51681.1"/>
    </source>
</evidence>
<sequence>MLVYENQKITGAIPEEDEVTEGREVDKVGRDEERVDRWGVRKEVEKEKEVHNQLVGDVAVEDSSLKILDADKGKCSDVSPSKQRPSIKKEWGL</sequence>
<accession>A0A3P6FXA1</accession>